<dbReference type="EMBL" id="SDKC01000001">
    <property type="protein sequence ID" value="RXS76498.1"/>
    <property type="molecule type" value="Genomic_DNA"/>
</dbReference>
<organism evidence="9 10">
    <name type="scientific">Blautia faecicola</name>
    <dbReference type="NCBI Taxonomy" id="2509240"/>
    <lineage>
        <taxon>Bacteria</taxon>
        <taxon>Bacillati</taxon>
        <taxon>Bacillota</taxon>
        <taxon>Clostridia</taxon>
        <taxon>Lachnospirales</taxon>
        <taxon>Lachnospiraceae</taxon>
        <taxon>Blautia</taxon>
    </lineage>
</organism>
<feature type="domain" description="Thioredoxin" evidence="8">
    <location>
        <begin position="1"/>
        <end position="104"/>
    </location>
</feature>
<dbReference type="InterPro" id="IPR036249">
    <property type="entry name" value="Thioredoxin-like_sf"/>
</dbReference>
<evidence type="ECO:0000256" key="5">
    <source>
        <dbReference type="ARBA" id="ARBA00023284"/>
    </source>
</evidence>
<accession>A0A4Q1RL64</accession>
<sequence length="104" mass="11776">MIQELNVNNFDQEINKDKPVVVEFYTTACSHCKKLVGALNKLSEEKGDDVFFGKCNIDQEALLQSRFDISAVPTLLFIKNGEIKNRLVGEVHPLIIQEEIKKLA</sequence>
<evidence type="ECO:0000256" key="1">
    <source>
        <dbReference type="ARBA" id="ARBA00008987"/>
    </source>
</evidence>
<keyword evidence="5 7" id="KW-0676">Redox-active center</keyword>
<evidence type="ECO:0000256" key="3">
    <source>
        <dbReference type="ARBA" id="ARBA00022982"/>
    </source>
</evidence>
<evidence type="ECO:0000256" key="4">
    <source>
        <dbReference type="ARBA" id="ARBA00023157"/>
    </source>
</evidence>
<evidence type="ECO:0000256" key="7">
    <source>
        <dbReference type="PIRSR" id="PIRSR000077-4"/>
    </source>
</evidence>
<keyword evidence="4 7" id="KW-1015">Disulfide bond</keyword>
<dbReference type="InterPro" id="IPR013766">
    <property type="entry name" value="Thioredoxin_domain"/>
</dbReference>
<name>A0A4Q1RL64_9FIRM</name>
<dbReference type="InterPro" id="IPR005746">
    <property type="entry name" value="Thioredoxin"/>
</dbReference>
<dbReference type="PANTHER" id="PTHR45663">
    <property type="entry name" value="GEO12009P1"/>
    <property type="match status" value="1"/>
</dbReference>
<dbReference type="AlphaFoldDB" id="A0A4Q1RL64"/>
<comment type="caution">
    <text evidence="9">The sequence shown here is derived from an EMBL/GenBank/DDBJ whole genome shotgun (WGS) entry which is preliminary data.</text>
</comment>
<evidence type="ECO:0000256" key="2">
    <source>
        <dbReference type="ARBA" id="ARBA00022448"/>
    </source>
</evidence>
<keyword evidence="2" id="KW-0813">Transport</keyword>
<dbReference type="PANTHER" id="PTHR45663:SF11">
    <property type="entry name" value="GEO12009P1"/>
    <property type="match status" value="1"/>
</dbReference>
<dbReference type="Proteomes" id="UP000290106">
    <property type="component" value="Unassembled WGS sequence"/>
</dbReference>
<keyword evidence="3" id="KW-0249">Electron transport</keyword>
<dbReference type="PROSITE" id="PS51352">
    <property type="entry name" value="THIOREDOXIN_2"/>
    <property type="match status" value="1"/>
</dbReference>
<feature type="disulfide bond" description="Redox-active" evidence="7">
    <location>
        <begin position="29"/>
        <end position="32"/>
    </location>
</feature>
<evidence type="ECO:0000256" key="6">
    <source>
        <dbReference type="PIRNR" id="PIRNR000077"/>
    </source>
</evidence>
<dbReference type="Gene3D" id="3.40.30.10">
    <property type="entry name" value="Glutaredoxin"/>
    <property type="match status" value="1"/>
</dbReference>
<protein>
    <recommendedName>
        <fullName evidence="6">Thioredoxin</fullName>
    </recommendedName>
</protein>
<dbReference type="SUPFAM" id="SSF52833">
    <property type="entry name" value="Thioredoxin-like"/>
    <property type="match status" value="1"/>
</dbReference>
<comment type="similarity">
    <text evidence="1 6">Belongs to the thioredoxin family.</text>
</comment>
<gene>
    <name evidence="9" type="ORF">ETP43_15660</name>
</gene>
<keyword evidence="10" id="KW-1185">Reference proteome</keyword>
<evidence type="ECO:0000259" key="8">
    <source>
        <dbReference type="PROSITE" id="PS51352"/>
    </source>
</evidence>
<dbReference type="Pfam" id="PF00085">
    <property type="entry name" value="Thioredoxin"/>
    <property type="match status" value="1"/>
</dbReference>
<proteinExistence type="inferred from homology"/>
<dbReference type="OrthoDB" id="9790390at2"/>
<dbReference type="RefSeq" id="WP_118618928.1">
    <property type="nucleotide sequence ID" value="NZ_JBGKFY010000003.1"/>
</dbReference>
<dbReference type="PIRSF" id="PIRSF000077">
    <property type="entry name" value="Thioredoxin"/>
    <property type="match status" value="1"/>
</dbReference>
<reference evidence="9 10" key="1">
    <citation type="submission" date="2019-01" db="EMBL/GenBank/DDBJ databases">
        <title>Blautia sp. nov. KGMB01111 isolated human feces.</title>
        <authorList>
            <person name="Park J.-E."/>
            <person name="Kim J.-S."/>
            <person name="Park S.-H."/>
        </authorList>
    </citation>
    <scope>NUCLEOTIDE SEQUENCE [LARGE SCALE GENOMIC DNA]</scope>
    <source>
        <strain evidence="9 10">KGMB01111</strain>
    </source>
</reference>
<dbReference type="GO" id="GO:0005737">
    <property type="term" value="C:cytoplasm"/>
    <property type="evidence" value="ECO:0007669"/>
    <property type="project" value="TreeGrafter"/>
</dbReference>
<evidence type="ECO:0000313" key="10">
    <source>
        <dbReference type="Proteomes" id="UP000290106"/>
    </source>
</evidence>
<dbReference type="CDD" id="cd02947">
    <property type="entry name" value="TRX_family"/>
    <property type="match status" value="1"/>
</dbReference>
<dbReference type="GO" id="GO:0015035">
    <property type="term" value="F:protein-disulfide reductase activity"/>
    <property type="evidence" value="ECO:0007669"/>
    <property type="project" value="InterPro"/>
</dbReference>
<evidence type="ECO:0000313" key="9">
    <source>
        <dbReference type="EMBL" id="RXS76498.1"/>
    </source>
</evidence>